<reference evidence="3" key="1">
    <citation type="submission" date="2020-06" db="EMBL/GenBank/DDBJ databases">
        <authorList>
            <consortium name="Plant Systems Biology data submission"/>
        </authorList>
    </citation>
    <scope>NUCLEOTIDE SEQUENCE</scope>
    <source>
        <strain evidence="3">D6</strain>
    </source>
</reference>
<feature type="compositionally biased region" description="Polar residues" evidence="1">
    <location>
        <begin position="98"/>
        <end position="119"/>
    </location>
</feature>
<feature type="signal peptide" evidence="2">
    <location>
        <begin position="1"/>
        <end position="20"/>
    </location>
</feature>
<feature type="chain" id="PRO_5040323320" evidence="2">
    <location>
        <begin position="21"/>
        <end position="452"/>
    </location>
</feature>
<organism evidence="3 4">
    <name type="scientific">Seminavis robusta</name>
    <dbReference type="NCBI Taxonomy" id="568900"/>
    <lineage>
        <taxon>Eukaryota</taxon>
        <taxon>Sar</taxon>
        <taxon>Stramenopiles</taxon>
        <taxon>Ochrophyta</taxon>
        <taxon>Bacillariophyta</taxon>
        <taxon>Bacillariophyceae</taxon>
        <taxon>Bacillariophycidae</taxon>
        <taxon>Naviculales</taxon>
        <taxon>Naviculaceae</taxon>
        <taxon>Seminavis</taxon>
    </lineage>
</organism>
<comment type="caution">
    <text evidence="3">The sequence shown here is derived from an EMBL/GenBank/DDBJ whole genome shotgun (WGS) entry which is preliminary data.</text>
</comment>
<protein>
    <submittedName>
        <fullName evidence="3">Uncharacterized protein</fullName>
    </submittedName>
</protein>
<feature type="compositionally biased region" description="Low complexity" evidence="1">
    <location>
        <begin position="120"/>
        <end position="143"/>
    </location>
</feature>
<feature type="region of interest" description="Disordered" evidence="1">
    <location>
        <begin position="98"/>
        <end position="156"/>
    </location>
</feature>
<dbReference type="Proteomes" id="UP001153069">
    <property type="component" value="Unassembled WGS sequence"/>
</dbReference>
<keyword evidence="2" id="KW-0732">Signal</keyword>
<evidence type="ECO:0000256" key="2">
    <source>
        <dbReference type="SAM" id="SignalP"/>
    </source>
</evidence>
<sequence length="452" mass="47391">MKLSFCFSLVFLAEIRVSHASLGGLRQLRPANFNSTSTNDNSTSLPDHDNDHDHEYEDLNSGIGEYDFDCDPGGLVCSGDEICCDDQCVADRSLCTQPETATDNPTEAPTSSPTEAPSGNPTGTPSNAPSNPPTSMAPSNAPSMVPTLSPPPPPNDLCVNAQGPLPITASSLDGSVEITALGTTIGATRQDSPAWCGSTPISSANVWYTVVGNGKILAATTCWPGTELDTKISVFKGSCGNLACVLSNDDVGNAGGGCPDKPFSSYAKWRSEIGVTYYLLVHGFTTKIGNFEINVQGTNEQCEYAPQVPPGVVVASDTTGAIFPFGGVLDNCDGTGLIGEAPAVWFQVRGTGGRMQAKVCPEGGEATAARPFKLHIFEASCDDYGSCMGGDDPRKGCALYEWESNSNTPYYILVHNYAQPSAGNFELGIVDMDGIGYNNNPAVGRSGSDLFD</sequence>
<dbReference type="OrthoDB" id="56407at2759"/>
<dbReference type="EMBL" id="CAICTM010000007">
    <property type="protein sequence ID" value="CAB9496619.1"/>
    <property type="molecule type" value="Genomic_DNA"/>
</dbReference>
<accession>A0A9N8D9B3</accession>
<evidence type="ECO:0000313" key="3">
    <source>
        <dbReference type="EMBL" id="CAB9496619.1"/>
    </source>
</evidence>
<keyword evidence="4" id="KW-1185">Reference proteome</keyword>
<feature type="compositionally biased region" description="Low complexity" evidence="1">
    <location>
        <begin position="33"/>
        <end position="44"/>
    </location>
</feature>
<proteinExistence type="predicted"/>
<gene>
    <name evidence="3" type="ORF">SEMRO_7_G005890.1</name>
</gene>
<evidence type="ECO:0000256" key="1">
    <source>
        <dbReference type="SAM" id="MobiDB-lite"/>
    </source>
</evidence>
<evidence type="ECO:0000313" key="4">
    <source>
        <dbReference type="Proteomes" id="UP001153069"/>
    </source>
</evidence>
<name>A0A9N8D9B3_9STRA</name>
<feature type="compositionally biased region" description="Basic and acidic residues" evidence="1">
    <location>
        <begin position="46"/>
        <end position="57"/>
    </location>
</feature>
<feature type="region of interest" description="Disordered" evidence="1">
    <location>
        <begin position="33"/>
        <end position="60"/>
    </location>
</feature>
<dbReference type="AlphaFoldDB" id="A0A9N8D9B3"/>